<gene>
    <name evidence="1" type="ORF">BTN49_1363</name>
</gene>
<reference evidence="2" key="1">
    <citation type="submission" date="2017-04" db="EMBL/GenBank/DDBJ databases">
        <title>Genome evolution of the luminous symbionts of deep sea anglerfish.</title>
        <authorList>
            <person name="Hendry T.A."/>
        </authorList>
    </citation>
    <scope>NUCLEOTIDE SEQUENCE [LARGE SCALE GENOMIC DNA]</scope>
</reference>
<evidence type="ECO:0000313" key="2">
    <source>
        <dbReference type="Proteomes" id="UP000219020"/>
    </source>
</evidence>
<organism evidence="1 2">
    <name type="scientific">Candidatus Enterovibrio escicola</name>
    <dbReference type="NCBI Taxonomy" id="1927127"/>
    <lineage>
        <taxon>Bacteria</taxon>
        <taxon>Pseudomonadati</taxon>
        <taxon>Pseudomonadota</taxon>
        <taxon>Gammaproteobacteria</taxon>
        <taxon>Vibrionales</taxon>
        <taxon>Vibrionaceae</taxon>
        <taxon>Enterovibrio</taxon>
    </lineage>
</organism>
<sequence length="50" mass="6058">MGGYRDFKTYYIHFVCRYLTNEFPELVSYTKMLKLMQGVLVQLCSYLTHR</sequence>
<comment type="caution">
    <text evidence="1">The sequence shown here is derived from an EMBL/GenBank/DDBJ whole genome shotgun (WGS) entry which is preliminary data.</text>
</comment>
<dbReference type="EMBL" id="NBYY01000013">
    <property type="protein sequence ID" value="PCS22812.1"/>
    <property type="molecule type" value="Genomic_DNA"/>
</dbReference>
<proteinExistence type="predicted"/>
<dbReference type="RefSeq" id="WP_158523634.1">
    <property type="nucleotide sequence ID" value="NZ_NBYY01000013.1"/>
</dbReference>
<evidence type="ECO:0000313" key="1">
    <source>
        <dbReference type="EMBL" id="PCS22812.1"/>
    </source>
</evidence>
<keyword evidence="2" id="KW-1185">Reference proteome</keyword>
<dbReference type="GeneID" id="66953001"/>
<dbReference type="Proteomes" id="UP000219020">
    <property type="component" value="Unassembled WGS sequence"/>
</dbReference>
<protein>
    <submittedName>
        <fullName evidence="1">Mobile element protein</fullName>
    </submittedName>
</protein>
<dbReference type="AlphaFoldDB" id="A0A2A5T3S8"/>
<name>A0A2A5T3S8_9GAMM</name>
<accession>A0A2A5T3S8</accession>